<dbReference type="KEGG" id="pdio:PDMSB3_0601"/>
<dbReference type="Pfam" id="PF00027">
    <property type="entry name" value="cNMP_binding"/>
    <property type="match status" value="1"/>
</dbReference>
<dbReference type="Proteomes" id="UP000325811">
    <property type="component" value="Chromosome I"/>
</dbReference>
<dbReference type="InterPro" id="IPR012318">
    <property type="entry name" value="HTH_CRP"/>
</dbReference>
<dbReference type="SMART" id="SM00100">
    <property type="entry name" value="cNMP"/>
    <property type="match status" value="1"/>
</dbReference>
<sequence length="284" mass="31404">MVLQFACLTAHSAAEVVPACPVLANACRTGFPEKTNLERKNIMKDDLPAASRYRPSIFAVPFQRHGDGTAVELLSTSEQDALIAISRLVTVRRHTVLYPEGGDARFAYNIVSGVAETYQLLPNGDKRITAFLFPRDLMGLSENGAYVATAQSLTPLVAYRIPVEALAEILERDPRLDIGLLCKLCHELRRSQHHTITVSKNDAPARLASFLIWIQHAYPEQGRIEGEVMLPMSRHDIADYLGLSVESVSRGLHVLETQEAVRRKGPRLITVLDPAKLRSMAGQD</sequence>
<dbReference type="InterPro" id="IPR000595">
    <property type="entry name" value="cNMP-bd_dom"/>
</dbReference>
<dbReference type="AlphaFoldDB" id="A0A5Q4YSJ5"/>
<dbReference type="Pfam" id="PF13545">
    <property type="entry name" value="HTH_Crp_2"/>
    <property type="match status" value="1"/>
</dbReference>
<gene>
    <name evidence="5" type="ORF">PDMSB3_0601</name>
</gene>
<dbReference type="PANTHER" id="PTHR24567">
    <property type="entry name" value="CRP FAMILY TRANSCRIPTIONAL REGULATORY PROTEIN"/>
    <property type="match status" value="1"/>
</dbReference>
<keyword evidence="6" id="KW-1185">Reference proteome</keyword>
<dbReference type="SUPFAM" id="SSF46785">
    <property type="entry name" value="Winged helix' DNA-binding domain"/>
    <property type="match status" value="1"/>
</dbReference>
<dbReference type="InterPro" id="IPR050397">
    <property type="entry name" value="Env_Response_Regulators"/>
</dbReference>
<evidence type="ECO:0000313" key="5">
    <source>
        <dbReference type="EMBL" id="VVD27063.1"/>
    </source>
</evidence>
<evidence type="ECO:0000256" key="2">
    <source>
        <dbReference type="ARBA" id="ARBA00023125"/>
    </source>
</evidence>
<dbReference type="CDD" id="cd00092">
    <property type="entry name" value="HTH_CRP"/>
    <property type="match status" value="1"/>
</dbReference>
<dbReference type="InterPro" id="IPR036390">
    <property type="entry name" value="WH_DNA-bd_sf"/>
</dbReference>
<dbReference type="EMBL" id="LR699553">
    <property type="protein sequence ID" value="VVD27063.1"/>
    <property type="molecule type" value="Genomic_DNA"/>
</dbReference>
<dbReference type="SUPFAM" id="SSF51206">
    <property type="entry name" value="cAMP-binding domain-like"/>
    <property type="match status" value="1"/>
</dbReference>
<keyword evidence="2" id="KW-0238">DNA-binding</keyword>
<dbReference type="PRINTS" id="PR00034">
    <property type="entry name" value="HTHCRP"/>
</dbReference>
<organism evidence="5 6">
    <name type="scientific">Paraburkholderia dioscoreae</name>
    <dbReference type="NCBI Taxonomy" id="2604047"/>
    <lineage>
        <taxon>Bacteria</taxon>
        <taxon>Pseudomonadati</taxon>
        <taxon>Pseudomonadota</taxon>
        <taxon>Betaproteobacteria</taxon>
        <taxon>Burkholderiales</taxon>
        <taxon>Burkholderiaceae</taxon>
        <taxon>Paraburkholderia</taxon>
    </lineage>
</organism>
<name>A0A5Q4YSJ5_9BURK</name>
<dbReference type="CDD" id="cd00038">
    <property type="entry name" value="CAP_ED"/>
    <property type="match status" value="1"/>
</dbReference>
<evidence type="ECO:0000313" key="6">
    <source>
        <dbReference type="Proteomes" id="UP000325811"/>
    </source>
</evidence>
<dbReference type="InterPro" id="IPR018490">
    <property type="entry name" value="cNMP-bd_dom_sf"/>
</dbReference>
<dbReference type="PANTHER" id="PTHR24567:SF75">
    <property type="entry name" value="FUMARATE AND NITRATE REDUCTION REGULATORY PROTEIN"/>
    <property type="match status" value="1"/>
</dbReference>
<dbReference type="GO" id="GO:0003677">
    <property type="term" value="F:DNA binding"/>
    <property type="evidence" value="ECO:0007669"/>
    <property type="project" value="UniProtKB-KW"/>
</dbReference>
<dbReference type="SMART" id="SM00419">
    <property type="entry name" value="HTH_CRP"/>
    <property type="match status" value="1"/>
</dbReference>
<dbReference type="InterPro" id="IPR036388">
    <property type="entry name" value="WH-like_DNA-bd_sf"/>
</dbReference>
<dbReference type="GO" id="GO:0003700">
    <property type="term" value="F:DNA-binding transcription factor activity"/>
    <property type="evidence" value="ECO:0007669"/>
    <property type="project" value="InterPro"/>
</dbReference>
<accession>A0A5Q4YSJ5</accession>
<dbReference type="InterPro" id="IPR018335">
    <property type="entry name" value="Tscrpt_reg_HTH_Crp-type_CS"/>
</dbReference>
<keyword evidence="3" id="KW-0804">Transcription</keyword>
<feature type="domain" description="HTH crp-type" evidence="4">
    <location>
        <begin position="201"/>
        <end position="275"/>
    </location>
</feature>
<dbReference type="Gene3D" id="2.60.120.10">
    <property type="entry name" value="Jelly Rolls"/>
    <property type="match status" value="1"/>
</dbReference>
<keyword evidence="1" id="KW-0805">Transcription regulation</keyword>
<dbReference type="Gene3D" id="1.10.10.10">
    <property type="entry name" value="Winged helix-like DNA-binding domain superfamily/Winged helix DNA-binding domain"/>
    <property type="match status" value="1"/>
</dbReference>
<dbReference type="PROSITE" id="PS00042">
    <property type="entry name" value="HTH_CRP_1"/>
    <property type="match status" value="1"/>
</dbReference>
<dbReference type="GO" id="GO:0005829">
    <property type="term" value="C:cytosol"/>
    <property type="evidence" value="ECO:0007669"/>
    <property type="project" value="TreeGrafter"/>
</dbReference>
<protein>
    <submittedName>
        <fullName evidence="5">cAMP-binding protein</fullName>
    </submittedName>
</protein>
<dbReference type="InterPro" id="IPR014710">
    <property type="entry name" value="RmlC-like_jellyroll"/>
</dbReference>
<evidence type="ECO:0000256" key="1">
    <source>
        <dbReference type="ARBA" id="ARBA00023015"/>
    </source>
</evidence>
<evidence type="ECO:0000256" key="3">
    <source>
        <dbReference type="ARBA" id="ARBA00023163"/>
    </source>
</evidence>
<dbReference type="PROSITE" id="PS51063">
    <property type="entry name" value="HTH_CRP_2"/>
    <property type="match status" value="1"/>
</dbReference>
<proteinExistence type="predicted"/>
<reference evidence="5 6" key="1">
    <citation type="submission" date="2019-08" db="EMBL/GenBank/DDBJ databases">
        <authorList>
            <person name="Herpell B J."/>
        </authorList>
    </citation>
    <scope>NUCLEOTIDE SEQUENCE [LARGE SCALE GENOMIC DNA]</scope>
    <source>
        <strain evidence="6">Msb3</strain>
    </source>
</reference>
<evidence type="ECO:0000259" key="4">
    <source>
        <dbReference type="PROSITE" id="PS51063"/>
    </source>
</evidence>